<proteinExistence type="predicted"/>
<dbReference type="EMBL" id="CVVU01000003">
    <property type="protein sequence ID" value="CRN85529.1"/>
    <property type="molecule type" value="Genomic_DNA"/>
</dbReference>
<name>A0A9P1VUH5_PSEAI</name>
<organism evidence="1 2">
    <name type="scientific">Pseudomonas aeruginosa</name>
    <dbReference type="NCBI Taxonomy" id="287"/>
    <lineage>
        <taxon>Bacteria</taxon>
        <taxon>Pseudomonadati</taxon>
        <taxon>Pseudomonadota</taxon>
        <taxon>Gammaproteobacteria</taxon>
        <taxon>Pseudomonadales</taxon>
        <taxon>Pseudomonadaceae</taxon>
        <taxon>Pseudomonas</taxon>
    </lineage>
</organism>
<dbReference type="AntiFam" id="ANF00178">
    <property type="entry name" value="Shadow ORF (opposite dhbF)"/>
</dbReference>
<dbReference type="Proteomes" id="UP000045039">
    <property type="component" value="Unassembled WGS sequence"/>
</dbReference>
<evidence type="ECO:0000313" key="2">
    <source>
        <dbReference type="Proteomes" id="UP000045039"/>
    </source>
</evidence>
<evidence type="ECO:0000313" key="1">
    <source>
        <dbReference type="EMBL" id="CRN85529.1"/>
    </source>
</evidence>
<sequence>MIAWLSQYQACADHEGPEELPYGYVETERRLLHYRIATIQLVGILHPAKPVGQRRMSVAGALGSSGRARGVDHVGEILSGDGHLRIGRIEALQPLAVGRQHQRLHLRRHRQAIQQMRLGQQQPDTTVLQHVGKTLLRILRIQRHVGAAGLENSHQGDHQFHRALHRNAYQRFRPDTPRYQGMRQTIGAAVQLAITEALFTEHQRRRLR</sequence>
<dbReference type="AlphaFoldDB" id="A0A9P1VUH5"/>
<reference evidence="2" key="1">
    <citation type="submission" date="2015-06" db="EMBL/GenBank/DDBJ databases">
        <authorList>
            <person name="Radhakrishnan Rajesh"/>
            <person name="Underwood Anthony"/>
            <person name="Al-Shahib Ali"/>
        </authorList>
    </citation>
    <scope>NUCLEOTIDE SEQUENCE [LARGE SCALE GENOMIC DNA]</scope>
    <source>
        <strain evidence="2">P19_London_7_VIM_2_05_10</strain>
    </source>
</reference>
<protein>
    <submittedName>
        <fullName evidence="1">Uncharacterized protein</fullName>
    </submittedName>
</protein>
<gene>
    <name evidence="1" type="ORF">PAERUG_P19_London_7_VIM_2_05_10_00053</name>
</gene>
<accession>A0A9P1VUH5</accession>
<comment type="caution">
    <text evidence="1">The sequence shown here is derived from an EMBL/GenBank/DDBJ whole genome shotgun (WGS) entry which is preliminary data.</text>
</comment>